<dbReference type="PROSITE" id="PS50878">
    <property type="entry name" value="RT_POL"/>
    <property type="match status" value="1"/>
</dbReference>
<accession>A0A1B6H174</accession>
<feature type="compositionally biased region" description="Basic residues" evidence="1">
    <location>
        <begin position="1"/>
        <end position="13"/>
    </location>
</feature>
<protein>
    <recommendedName>
        <fullName evidence="2">Reverse transcriptase domain-containing protein</fullName>
    </recommendedName>
</protein>
<sequence length="271" mass="31006">EVARHIRGLRPRKAPGSDSLGTPAMRNLPAWVIVVIAAIFNSCLRLSHFPTTWKKATVIMIPKPGKDPLRPENHRPISLLPVLSKILERIILRRFPEEFFTSIRTEQYGFRRGHSTTLQLRRVISNVSGALERKQHATSVLIDVSKAFDRVWHEGLLFKLASSPLPGSLWKLMRSYLQHRTFNIRVDQSSSTLRQISSGVPQGSVLGPILYLWYTNDMPVSPRVQLSLYADDALFTATSANLRMSRVYLQRQLDLLHPWLTKWRIKVNADK</sequence>
<dbReference type="PANTHER" id="PTHR19446">
    <property type="entry name" value="REVERSE TRANSCRIPTASES"/>
    <property type="match status" value="1"/>
</dbReference>
<name>A0A1B6H174_9HEMI</name>
<dbReference type="CDD" id="cd01650">
    <property type="entry name" value="RT_nLTR_like"/>
    <property type="match status" value="1"/>
</dbReference>
<feature type="non-terminal residue" evidence="3">
    <location>
        <position position="1"/>
    </location>
</feature>
<dbReference type="InterPro" id="IPR000477">
    <property type="entry name" value="RT_dom"/>
</dbReference>
<feature type="region of interest" description="Disordered" evidence="1">
    <location>
        <begin position="1"/>
        <end position="20"/>
    </location>
</feature>
<proteinExistence type="predicted"/>
<dbReference type="Pfam" id="PF00078">
    <property type="entry name" value="RVT_1"/>
    <property type="match status" value="1"/>
</dbReference>
<dbReference type="GO" id="GO:0071897">
    <property type="term" value="P:DNA biosynthetic process"/>
    <property type="evidence" value="ECO:0007669"/>
    <property type="project" value="UniProtKB-ARBA"/>
</dbReference>
<evidence type="ECO:0000259" key="2">
    <source>
        <dbReference type="PROSITE" id="PS50878"/>
    </source>
</evidence>
<reference evidence="3" key="1">
    <citation type="submission" date="2015-11" db="EMBL/GenBank/DDBJ databases">
        <title>De novo transcriptome assembly of four potential Pierce s Disease insect vectors from Arizona vineyards.</title>
        <authorList>
            <person name="Tassone E.E."/>
        </authorList>
    </citation>
    <scope>NUCLEOTIDE SEQUENCE</scope>
</reference>
<dbReference type="InterPro" id="IPR043502">
    <property type="entry name" value="DNA/RNA_pol_sf"/>
</dbReference>
<dbReference type="SUPFAM" id="SSF56672">
    <property type="entry name" value="DNA/RNA polymerases"/>
    <property type="match status" value="1"/>
</dbReference>
<dbReference type="AlphaFoldDB" id="A0A1B6H174"/>
<feature type="non-terminal residue" evidence="3">
    <location>
        <position position="271"/>
    </location>
</feature>
<feature type="domain" description="Reverse transcriptase" evidence="2">
    <location>
        <begin position="42"/>
        <end position="271"/>
    </location>
</feature>
<dbReference type="EMBL" id="GECZ01001344">
    <property type="protein sequence ID" value="JAS68425.1"/>
    <property type="molecule type" value="Transcribed_RNA"/>
</dbReference>
<organism evidence="3">
    <name type="scientific">Cuerna arida</name>
    <dbReference type="NCBI Taxonomy" id="1464854"/>
    <lineage>
        <taxon>Eukaryota</taxon>
        <taxon>Metazoa</taxon>
        <taxon>Ecdysozoa</taxon>
        <taxon>Arthropoda</taxon>
        <taxon>Hexapoda</taxon>
        <taxon>Insecta</taxon>
        <taxon>Pterygota</taxon>
        <taxon>Neoptera</taxon>
        <taxon>Paraneoptera</taxon>
        <taxon>Hemiptera</taxon>
        <taxon>Auchenorrhyncha</taxon>
        <taxon>Membracoidea</taxon>
        <taxon>Cicadellidae</taxon>
        <taxon>Cicadellinae</taxon>
        <taxon>Proconiini</taxon>
        <taxon>Cuerna</taxon>
    </lineage>
</organism>
<evidence type="ECO:0000313" key="3">
    <source>
        <dbReference type="EMBL" id="JAS68425.1"/>
    </source>
</evidence>
<gene>
    <name evidence="3" type="ORF">g.12835</name>
</gene>
<evidence type="ECO:0000256" key="1">
    <source>
        <dbReference type="SAM" id="MobiDB-lite"/>
    </source>
</evidence>